<dbReference type="eggNOG" id="KOG0712">
    <property type="taxonomic scope" value="Eukaryota"/>
</dbReference>
<dbReference type="GO" id="GO:0051082">
    <property type="term" value="F:unfolded protein binding"/>
    <property type="evidence" value="ECO:0007669"/>
    <property type="project" value="InterPro"/>
</dbReference>
<dbReference type="SUPFAM" id="SSF49493">
    <property type="entry name" value="HSP40/DnaJ peptide-binding domain"/>
    <property type="match status" value="2"/>
</dbReference>
<feature type="signal peptide" evidence="8">
    <location>
        <begin position="1"/>
        <end position="20"/>
    </location>
</feature>
<evidence type="ECO:0000256" key="2">
    <source>
        <dbReference type="ARBA" id="ARBA00022737"/>
    </source>
</evidence>
<keyword evidence="2" id="KW-0677">Repeat</keyword>
<dbReference type="HAMAP" id="MF_01152">
    <property type="entry name" value="DnaJ"/>
    <property type="match status" value="1"/>
</dbReference>
<dbReference type="SUPFAM" id="SSF57938">
    <property type="entry name" value="DnaJ/Hsp40 cysteine-rich domain"/>
    <property type="match status" value="1"/>
</dbReference>
<dbReference type="InterPro" id="IPR001305">
    <property type="entry name" value="HSP_DnaJ_Cys-rich_dom"/>
</dbReference>
<keyword evidence="5" id="KW-0143">Chaperone</keyword>
<evidence type="ECO:0000256" key="5">
    <source>
        <dbReference type="ARBA" id="ARBA00023186"/>
    </source>
</evidence>
<dbReference type="Pfam" id="PF00226">
    <property type="entry name" value="DnaJ"/>
    <property type="match status" value="1"/>
</dbReference>
<keyword evidence="1 6" id="KW-0479">Metal-binding</keyword>
<evidence type="ECO:0000313" key="11">
    <source>
        <dbReference type="EMBL" id="EOO02897.1"/>
    </source>
</evidence>
<evidence type="ECO:0000259" key="9">
    <source>
        <dbReference type="PROSITE" id="PS50076"/>
    </source>
</evidence>
<dbReference type="GO" id="GO:0009408">
    <property type="term" value="P:response to heat"/>
    <property type="evidence" value="ECO:0007669"/>
    <property type="project" value="InterPro"/>
</dbReference>
<keyword evidence="12" id="KW-1185">Reference proteome</keyword>
<dbReference type="PROSITE" id="PS00636">
    <property type="entry name" value="DNAJ_1"/>
    <property type="match status" value="1"/>
</dbReference>
<dbReference type="SMART" id="SM00271">
    <property type="entry name" value="DnaJ"/>
    <property type="match status" value="1"/>
</dbReference>
<dbReference type="CDD" id="cd10719">
    <property type="entry name" value="DnaJ_zf"/>
    <property type="match status" value="1"/>
</dbReference>
<evidence type="ECO:0000256" key="4">
    <source>
        <dbReference type="ARBA" id="ARBA00022833"/>
    </source>
</evidence>
<dbReference type="GO" id="GO:0005524">
    <property type="term" value="F:ATP binding"/>
    <property type="evidence" value="ECO:0007669"/>
    <property type="project" value="InterPro"/>
</dbReference>
<evidence type="ECO:0000256" key="6">
    <source>
        <dbReference type="PROSITE-ProRule" id="PRU00546"/>
    </source>
</evidence>
<sequence>MFARGAALLLLLCLLQLVLCAEDFYKVLGIKKDATDKQIKSAYRQLSKKYHPDKNPGDETAKDKFVEVSEAYEALIDPESRRIYDQYGYEGLKQRQQGGGGGGHHDPFDLFSRFFGGGGHFGGHGVRKGHNAEVKIGISLRDFYSGRDTEFQWEKQQICEECEGTGSQDGVVETCGVCGGHGIRIVKHQLAPGMFQQIQTQCDACGGRGKTIKHKCPVCGGQRVVRKPTTVQVTIPKGAPNGARLVYENEADASPDYEAGDLVVMLVEKDPDMENDNPDHVDGAFFRRRDNDLFWKEVISLREAWMGDWSRNLTHLDGHLVRLGRERGEVVQPGHVERVQGQGMPKYHEDGDSVYHTTEYGDLYVEYVVIIPDQMEKGMEKEFWSVFQKWRGKVGVDLHKDSGRPDTAADHGHTHEEL</sequence>
<dbReference type="CDD" id="cd10747">
    <property type="entry name" value="DnaJ_C"/>
    <property type="match status" value="1"/>
</dbReference>
<dbReference type="KEGG" id="tmn:UCRPA7_1582"/>
<dbReference type="Pfam" id="PF00684">
    <property type="entry name" value="DnaJ_CXXCXGXG"/>
    <property type="match status" value="1"/>
</dbReference>
<dbReference type="Gene3D" id="1.10.287.110">
    <property type="entry name" value="DnaJ domain"/>
    <property type="match status" value="1"/>
</dbReference>
<dbReference type="GeneID" id="19321745"/>
<dbReference type="OrthoDB" id="550424at2759"/>
<dbReference type="FunFam" id="2.10.230.10:FF:000001">
    <property type="entry name" value="DnaJ subfamily A member 2"/>
    <property type="match status" value="1"/>
</dbReference>
<dbReference type="InterPro" id="IPR012724">
    <property type="entry name" value="DnaJ"/>
</dbReference>
<feature type="domain" description="J" evidence="9">
    <location>
        <begin position="23"/>
        <end position="88"/>
    </location>
</feature>
<dbReference type="PRINTS" id="PR00625">
    <property type="entry name" value="JDOMAIN"/>
</dbReference>
<dbReference type="InterPro" id="IPR036869">
    <property type="entry name" value="J_dom_sf"/>
</dbReference>
<feature type="region of interest" description="Disordered" evidence="7">
    <location>
        <begin position="398"/>
        <end position="418"/>
    </location>
</feature>
<evidence type="ECO:0000256" key="1">
    <source>
        <dbReference type="ARBA" id="ARBA00022723"/>
    </source>
</evidence>
<organism evidence="11 12">
    <name type="scientific">Phaeoacremonium minimum (strain UCR-PA7)</name>
    <name type="common">Esca disease fungus</name>
    <name type="synonym">Togninia minima</name>
    <dbReference type="NCBI Taxonomy" id="1286976"/>
    <lineage>
        <taxon>Eukaryota</taxon>
        <taxon>Fungi</taxon>
        <taxon>Dikarya</taxon>
        <taxon>Ascomycota</taxon>
        <taxon>Pezizomycotina</taxon>
        <taxon>Sordariomycetes</taxon>
        <taxon>Sordariomycetidae</taxon>
        <taxon>Togniniales</taxon>
        <taxon>Togniniaceae</taxon>
        <taxon>Phaeoacremonium</taxon>
    </lineage>
</organism>
<dbReference type="Gene3D" id="2.10.230.10">
    <property type="entry name" value="Heat shock protein DnaJ, cysteine-rich domain"/>
    <property type="match status" value="1"/>
</dbReference>
<dbReference type="Gene3D" id="2.60.260.20">
    <property type="entry name" value="Urease metallochaperone UreE, N-terminal domain"/>
    <property type="match status" value="2"/>
</dbReference>
<dbReference type="InterPro" id="IPR044713">
    <property type="entry name" value="DNJA1/2-like"/>
</dbReference>
<dbReference type="GO" id="GO:0030544">
    <property type="term" value="F:Hsp70 protein binding"/>
    <property type="evidence" value="ECO:0007669"/>
    <property type="project" value="InterPro"/>
</dbReference>
<dbReference type="GO" id="GO:0008270">
    <property type="term" value="F:zinc ion binding"/>
    <property type="evidence" value="ECO:0007669"/>
    <property type="project" value="UniProtKB-KW"/>
</dbReference>
<dbReference type="InterPro" id="IPR002939">
    <property type="entry name" value="DnaJ_C"/>
</dbReference>
<gene>
    <name evidence="11" type="ORF">UCRPA7_1582</name>
</gene>
<name>R8BU43_PHAM7</name>
<dbReference type="InterPro" id="IPR008971">
    <property type="entry name" value="HSP40/DnaJ_pept-bd"/>
</dbReference>
<feature type="chain" id="PRO_5004463029" evidence="8">
    <location>
        <begin position="21"/>
        <end position="418"/>
    </location>
</feature>
<dbReference type="Proteomes" id="UP000014074">
    <property type="component" value="Unassembled WGS sequence"/>
</dbReference>
<protein>
    <submittedName>
        <fullName evidence="11">Putative chaperone dnaj 2 protein</fullName>
    </submittedName>
</protein>
<dbReference type="CDD" id="cd06257">
    <property type="entry name" value="DnaJ"/>
    <property type="match status" value="1"/>
</dbReference>
<keyword evidence="3 6" id="KW-0863">Zinc-finger</keyword>
<reference evidence="12" key="1">
    <citation type="journal article" date="2013" name="Genome Announc.">
        <title>Draft genome sequence of the ascomycete Phaeoacremonium aleophilum strain UCR-PA7, a causal agent of the esca disease complex in grapevines.</title>
        <authorList>
            <person name="Blanco-Ulate B."/>
            <person name="Rolshausen P."/>
            <person name="Cantu D."/>
        </authorList>
    </citation>
    <scope>NUCLEOTIDE SEQUENCE [LARGE SCALE GENOMIC DNA]</scope>
    <source>
        <strain evidence="12">UCR-PA7</strain>
    </source>
</reference>
<dbReference type="GO" id="GO:0006457">
    <property type="term" value="P:protein folding"/>
    <property type="evidence" value="ECO:0007669"/>
    <property type="project" value="InterPro"/>
</dbReference>
<evidence type="ECO:0000313" key="12">
    <source>
        <dbReference type="Proteomes" id="UP000014074"/>
    </source>
</evidence>
<feature type="zinc finger region" description="CR-type" evidence="6">
    <location>
        <begin position="146"/>
        <end position="228"/>
    </location>
</feature>
<proteinExistence type="inferred from homology"/>
<dbReference type="Pfam" id="PF01556">
    <property type="entry name" value="DnaJ_C"/>
    <property type="match status" value="1"/>
</dbReference>
<evidence type="ECO:0000256" key="8">
    <source>
        <dbReference type="SAM" id="SignalP"/>
    </source>
</evidence>
<dbReference type="InterPro" id="IPR036410">
    <property type="entry name" value="HSP_DnaJ_Cys-rich_dom_sf"/>
</dbReference>
<dbReference type="SUPFAM" id="SSF46565">
    <property type="entry name" value="Chaperone J-domain"/>
    <property type="match status" value="1"/>
</dbReference>
<dbReference type="HOGENOM" id="CLU_017633_0_2_1"/>
<dbReference type="PROSITE" id="PS50076">
    <property type="entry name" value="DNAJ_2"/>
    <property type="match status" value="1"/>
</dbReference>
<accession>R8BU43</accession>
<dbReference type="InterPro" id="IPR001623">
    <property type="entry name" value="DnaJ_domain"/>
</dbReference>
<evidence type="ECO:0000256" key="7">
    <source>
        <dbReference type="SAM" id="MobiDB-lite"/>
    </source>
</evidence>
<evidence type="ECO:0000259" key="10">
    <source>
        <dbReference type="PROSITE" id="PS51188"/>
    </source>
</evidence>
<dbReference type="RefSeq" id="XP_007912353.1">
    <property type="nucleotide sequence ID" value="XM_007914162.1"/>
</dbReference>
<dbReference type="PROSITE" id="PS51188">
    <property type="entry name" value="ZF_CR"/>
    <property type="match status" value="1"/>
</dbReference>
<keyword evidence="8" id="KW-0732">Signal</keyword>
<dbReference type="EMBL" id="KB932886">
    <property type="protein sequence ID" value="EOO02897.1"/>
    <property type="molecule type" value="Genomic_DNA"/>
</dbReference>
<dbReference type="AlphaFoldDB" id="R8BU43"/>
<dbReference type="PANTHER" id="PTHR43888">
    <property type="entry name" value="DNAJ-LIKE-2, ISOFORM A-RELATED"/>
    <property type="match status" value="1"/>
</dbReference>
<dbReference type="InterPro" id="IPR018253">
    <property type="entry name" value="DnaJ_domain_CS"/>
</dbReference>
<evidence type="ECO:0000256" key="3">
    <source>
        <dbReference type="ARBA" id="ARBA00022771"/>
    </source>
</evidence>
<keyword evidence="4 6" id="KW-0862">Zinc</keyword>
<feature type="domain" description="CR-type" evidence="10">
    <location>
        <begin position="146"/>
        <end position="228"/>
    </location>
</feature>